<keyword evidence="6" id="KW-0904">Protein phosphatase</keyword>
<dbReference type="PANTHER" id="PTHR10159">
    <property type="entry name" value="DUAL SPECIFICITY PROTEIN PHOSPHATASE"/>
    <property type="match status" value="1"/>
</dbReference>
<comment type="catalytic activity">
    <reaction evidence="8">
        <text>O-phospho-L-seryl-[protein] + H2O = L-seryl-[protein] + phosphate</text>
        <dbReference type="Rhea" id="RHEA:20629"/>
        <dbReference type="Rhea" id="RHEA-COMP:9863"/>
        <dbReference type="Rhea" id="RHEA-COMP:11604"/>
        <dbReference type="ChEBI" id="CHEBI:15377"/>
        <dbReference type="ChEBI" id="CHEBI:29999"/>
        <dbReference type="ChEBI" id="CHEBI:43474"/>
        <dbReference type="ChEBI" id="CHEBI:83421"/>
        <dbReference type="EC" id="3.1.3.16"/>
    </reaction>
</comment>
<dbReference type="InterPro" id="IPR020422">
    <property type="entry name" value="TYR_PHOSPHATASE_DUAL_dom"/>
</dbReference>
<evidence type="ECO:0000259" key="11">
    <source>
        <dbReference type="PROSITE" id="PS50054"/>
    </source>
</evidence>
<dbReference type="GO" id="GO:0017017">
    <property type="term" value="F:MAP kinase tyrosine/serine/threonine phosphatase activity"/>
    <property type="evidence" value="ECO:0007669"/>
    <property type="project" value="TreeGrafter"/>
</dbReference>
<keyword evidence="5" id="KW-0378">Hydrolase</keyword>
<name>A0AA38SLI1_9ASTR</name>
<evidence type="ECO:0008006" key="15">
    <source>
        <dbReference type="Google" id="ProtNLM"/>
    </source>
</evidence>
<dbReference type="InterPro" id="IPR000340">
    <property type="entry name" value="Dual-sp_phosphatase_cat-dom"/>
</dbReference>
<dbReference type="PROSITE" id="PS50056">
    <property type="entry name" value="TYR_PHOSPHATASE_2"/>
    <property type="match status" value="1"/>
</dbReference>
<dbReference type="GO" id="GO:0005737">
    <property type="term" value="C:cytoplasm"/>
    <property type="evidence" value="ECO:0007669"/>
    <property type="project" value="UniProtKB-SubCell"/>
</dbReference>
<evidence type="ECO:0000256" key="10">
    <source>
        <dbReference type="ARBA" id="ARBA00051722"/>
    </source>
</evidence>
<comment type="catalytic activity">
    <reaction evidence="10">
        <text>O-phospho-L-tyrosyl-[protein] + H2O = L-tyrosyl-[protein] + phosphate</text>
        <dbReference type="Rhea" id="RHEA:10684"/>
        <dbReference type="Rhea" id="RHEA-COMP:10136"/>
        <dbReference type="Rhea" id="RHEA-COMP:20101"/>
        <dbReference type="ChEBI" id="CHEBI:15377"/>
        <dbReference type="ChEBI" id="CHEBI:43474"/>
        <dbReference type="ChEBI" id="CHEBI:46858"/>
        <dbReference type="ChEBI" id="CHEBI:61978"/>
        <dbReference type="EC" id="3.1.3.48"/>
    </reaction>
</comment>
<dbReference type="EMBL" id="JARYMX010000008">
    <property type="protein sequence ID" value="KAJ9538360.1"/>
    <property type="molecule type" value="Genomic_DNA"/>
</dbReference>
<evidence type="ECO:0000313" key="13">
    <source>
        <dbReference type="EMBL" id="KAJ9538360.1"/>
    </source>
</evidence>
<dbReference type="GO" id="GO:0043409">
    <property type="term" value="P:negative regulation of MAPK cascade"/>
    <property type="evidence" value="ECO:0007669"/>
    <property type="project" value="TreeGrafter"/>
</dbReference>
<dbReference type="Proteomes" id="UP001172457">
    <property type="component" value="Chromosome 8"/>
</dbReference>
<keyword evidence="14" id="KW-1185">Reference proteome</keyword>
<reference evidence="13" key="1">
    <citation type="submission" date="2023-03" db="EMBL/GenBank/DDBJ databases">
        <title>Chromosome-scale reference genome and RAD-based genetic map of yellow starthistle (Centaurea solstitialis) reveal putative structural variation and QTLs associated with invader traits.</title>
        <authorList>
            <person name="Reatini B."/>
            <person name="Cang F.A."/>
            <person name="Jiang Q."/>
            <person name="Mckibben M.T.W."/>
            <person name="Barker M.S."/>
            <person name="Rieseberg L.H."/>
            <person name="Dlugosch K.M."/>
        </authorList>
    </citation>
    <scope>NUCLEOTIDE SEQUENCE</scope>
    <source>
        <strain evidence="13">CAN-66</strain>
        <tissue evidence="13">Leaf</tissue>
    </source>
</reference>
<keyword evidence="4" id="KW-0963">Cytoplasm</keyword>
<dbReference type="InterPro" id="IPR029021">
    <property type="entry name" value="Prot-tyrosine_phosphatase-like"/>
</dbReference>
<dbReference type="PANTHER" id="PTHR10159:SF511">
    <property type="entry name" value="DUAL SPECIFICITY PROTEIN PHOSPHATASE 1"/>
    <property type="match status" value="1"/>
</dbReference>
<comment type="caution">
    <text evidence="13">The sequence shown here is derived from an EMBL/GenBank/DDBJ whole genome shotgun (WGS) entry which is preliminary data.</text>
</comment>
<evidence type="ECO:0000256" key="3">
    <source>
        <dbReference type="ARBA" id="ARBA00008601"/>
    </source>
</evidence>
<dbReference type="InterPro" id="IPR000387">
    <property type="entry name" value="Tyr_Pase_dom"/>
</dbReference>
<dbReference type="AlphaFoldDB" id="A0AA38SLI1"/>
<dbReference type="FunFam" id="3.90.190.10:FF:000056">
    <property type="entry name" value="Dual specificity phosphatase 12"/>
    <property type="match status" value="1"/>
</dbReference>
<dbReference type="Pfam" id="PF00782">
    <property type="entry name" value="DSPc"/>
    <property type="match status" value="1"/>
</dbReference>
<comment type="similarity">
    <text evidence="3">Belongs to the protein-tyrosine phosphatase family. Non-receptor class dual specificity subfamily.</text>
</comment>
<dbReference type="PROSITE" id="PS50054">
    <property type="entry name" value="TYR_PHOSPHATASE_DUAL"/>
    <property type="match status" value="1"/>
</dbReference>
<comment type="catalytic activity">
    <reaction evidence="9">
        <text>O-phospho-L-threonyl-[protein] + H2O = L-threonyl-[protein] + phosphate</text>
        <dbReference type="Rhea" id="RHEA:47004"/>
        <dbReference type="Rhea" id="RHEA-COMP:11060"/>
        <dbReference type="Rhea" id="RHEA-COMP:11605"/>
        <dbReference type="ChEBI" id="CHEBI:15377"/>
        <dbReference type="ChEBI" id="CHEBI:30013"/>
        <dbReference type="ChEBI" id="CHEBI:43474"/>
        <dbReference type="ChEBI" id="CHEBI:61977"/>
        <dbReference type="EC" id="3.1.3.16"/>
    </reaction>
</comment>
<evidence type="ECO:0000256" key="1">
    <source>
        <dbReference type="ARBA" id="ARBA00004123"/>
    </source>
</evidence>
<protein>
    <recommendedName>
        <fullName evidence="15">Dual specificity protein phosphatase 1</fullName>
    </recommendedName>
</protein>
<dbReference type="GO" id="GO:0008330">
    <property type="term" value="F:protein tyrosine/threonine phosphatase activity"/>
    <property type="evidence" value="ECO:0007669"/>
    <property type="project" value="TreeGrafter"/>
</dbReference>
<evidence type="ECO:0000256" key="7">
    <source>
        <dbReference type="ARBA" id="ARBA00023242"/>
    </source>
</evidence>
<dbReference type="GO" id="GO:0004722">
    <property type="term" value="F:protein serine/threonine phosphatase activity"/>
    <property type="evidence" value="ECO:0007669"/>
    <property type="project" value="UniProtKB-EC"/>
</dbReference>
<evidence type="ECO:0000259" key="12">
    <source>
        <dbReference type="PROSITE" id="PS50056"/>
    </source>
</evidence>
<dbReference type="GO" id="GO:0005634">
    <property type="term" value="C:nucleus"/>
    <property type="evidence" value="ECO:0007669"/>
    <property type="project" value="UniProtKB-SubCell"/>
</dbReference>
<sequence>MDQCDDLYKERISALLRVMYATKYVKDDNVPAKIEEGLYLGSVGAANNKSLLKSLNVTHILTAANSLPPAYPNDFTYKVVDVSDRKDVNIAQFFDECFSFINEAKIIGGVLVHCFVGRSRSVTIVVGYLMKKHGLSLPEAMNLVKSKRSVAAPNPGFMLQLQNYEKSLQGNVVRYTELHHYSLHGFHLFI</sequence>
<feature type="domain" description="Tyrosine specific protein phosphatases" evidence="12">
    <location>
        <begin position="91"/>
        <end position="148"/>
    </location>
</feature>
<dbReference type="CDD" id="cd14498">
    <property type="entry name" value="DSP"/>
    <property type="match status" value="1"/>
</dbReference>
<dbReference type="SUPFAM" id="SSF52799">
    <property type="entry name" value="(Phosphotyrosine protein) phosphatases II"/>
    <property type="match status" value="1"/>
</dbReference>
<evidence type="ECO:0000313" key="14">
    <source>
        <dbReference type="Proteomes" id="UP001172457"/>
    </source>
</evidence>
<gene>
    <name evidence="13" type="ORF">OSB04_031093</name>
</gene>
<evidence type="ECO:0000256" key="2">
    <source>
        <dbReference type="ARBA" id="ARBA00004496"/>
    </source>
</evidence>
<feature type="domain" description="Tyrosine-protein phosphatase" evidence="11">
    <location>
        <begin position="30"/>
        <end position="170"/>
    </location>
</feature>
<keyword evidence="7" id="KW-0539">Nucleus</keyword>
<evidence type="ECO:0000256" key="5">
    <source>
        <dbReference type="ARBA" id="ARBA00022801"/>
    </source>
</evidence>
<evidence type="ECO:0000256" key="9">
    <source>
        <dbReference type="ARBA" id="ARBA00048336"/>
    </source>
</evidence>
<organism evidence="13 14">
    <name type="scientific">Centaurea solstitialis</name>
    <name type="common">yellow star-thistle</name>
    <dbReference type="NCBI Taxonomy" id="347529"/>
    <lineage>
        <taxon>Eukaryota</taxon>
        <taxon>Viridiplantae</taxon>
        <taxon>Streptophyta</taxon>
        <taxon>Embryophyta</taxon>
        <taxon>Tracheophyta</taxon>
        <taxon>Spermatophyta</taxon>
        <taxon>Magnoliopsida</taxon>
        <taxon>eudicotyledons</taxon>
        <taxon>Gunneridae</taxon>
        <taxon>Pentapetalae</taxon>
        <taxon>asterids</taxon>
        <taxon>campanulids</taxon>
        <taxon>Asterales</taxon>
        <taxon>Asteraceae</taxon>
        <taxon>Carduoideae</taxon>
        <taxon>Cardueae</taxon>
        <taxon>Centaureinae</taxon>
        <taxon>Centaurea</taxon>
    </lineage>
</organism>
<evidence type="ECO:0000256" key="8">
    <source>
        <dbReference type="ARBA" id="ARBA00047761"/>
    </source>
</evidence>
<comment type="subcellular location">
    <subcellularLocation>
        <location evidence="2">Cytoplasm</location>
    </subcellularLocation>
    <subcellularLocation>
        <location evidence="1">Nucleus</location>
    </subcellularLocation>
</comment>
<dbReference type="GO" id="GO:0033550">
    <property type="term" value="F:MAP kinase tyrosine phosphatase activity"/>
    <property type="evidence" value="ECO:0007669"/>
    <property type="project" value="TreeGrafter"/>
</dbReference>
<proteinExistence type="inferred from homology"/>
<dbReference type="SMART" id="SM00195">
    <property type="entry name" value="DSPc"/>
    <property type="match status" value="1"/>
</dbReference>
<evidence type="ECO:0000256" key="6">
    <source>
        <dbReference type="ARBA" id="ARBA00022912"/>
    </source>
</evidence>
<evidence type="ECO:0000256" key="4">
    <source>
        <dbReference type="ARBA" id="ARBA00022490"/>
    </source>
</evidence>
<dbReference type="Gene3D" id="3.90.190.10">
    <property type="entry name" value="Protein tyrosine phosphatase superfamily"/>
    <property type="match status" value="1"/>
</dbReference>
<accession>A0AA38SLI1</accession>